<keyword evidence="1" id="KW-0812">Transmembrane</keyword>
<evidence type="ECO:0000256" key="1">
    <source>
        <dbReference type="SAM" id="Phobius"/>
    </source>
</evidence>
<protein>
    <submittedName>
        <fullName evidence="2">Uncharacterized protein</fullName>
    </submittedName>
</protein>
<keyword evidence="3" id="KW-1185">Reference proteome</keyword>
<sequence>MPIEVDPHPHPHPASDAWIARIAAGAMHAAARLNGAGLVLAMINLLLAGYFAPASLVYLILGLVVAVVGAIELWLLVRVELDRRLFDALAVSADAAELDALDQALSVLGWLAPGRGGRSLAERSRAALRFLKFAGALTSAQLVLALLLLLLK</sequence>
<feature type="transmembrane region" description="Helical" evidence="1">
    <location>
        <begin position="31"/>
        <end position="51"/>
    </location>
</feature>
<keyword evidence="1" id="KW-1133">Transmembrane helix</keyword>
<feature type="transmembrane region" description="Helical" evidence="1">
    <location>
        <begin position="57"/>
        <end position="77"/>
    </location>
</feature>
<keyword evidence="1" id="KW-0472">Membrane</keyword>
<name>A0ABM8TAP3_9BURK</name>
<feature type="transmembrane region" description="Helical" evidence="1">
    <location>
        <begin position="130"/>
        <end position="151"/>
    </location>
</feature>
<accession>A0ABM8TAP3</accession>
<proteinExistence type="predicted"/>
<gene>
    <name evidence="2" type="ORF">LMG26411_00553</name>
</gene>
<dbReference type="RefSeq" id="WP_211951774.1">
    <property type="nucleotide sequence ID" value="NZ_CAJPVI010000002.1"/>
</dbReference>
<dbReference type="Proteomes" id="UP000672657">
    <property type="component" value="Unassembled WGS sequence"/>
</dbReference>
<dbReference type="EMBL" id="CAJPVI010000002">
    <property type="protein sequence ID" value="CAG2132073.1"/>
    <property type="molecule type" value="Genomic_DNA"/>
</dbReference>
<evidence type="ECO:0000313" key="2">
    <source>
        <dbReference type="EMBL" id="CAG2132073.1"/>
    </source>
</evidence>
<comment type="caution">
    <text evidence="2">The sequence shown here is derived from an EMBL/GenBank/DDBJ whole genome shotgun (WGS) entry which is preliminary data.</text>
</comment>
<organism evidence="2 3">
    <name type="scientific">Cupriavidus numazuensis</name>
    <dbReference type="NCBI Taxonomy" id="221992"/>
    <lineage>
        <taxon>Bacteria</taxon>
        <taxon>Pseudomonadati</taxon>
        <taxon>Pseudomonadota</taxon>
        <taxon>Betaproteobacteria</taxon>
        <taxon>Burkholderiales</taxon>
        <taxon>Burkholderiaceae</taxon>
        <taxon>Cupriavidus</taxon>
    </lineage>
</organism>
<evidence type="ECO:0000313" key="3">
    <source>
        <dbReference type="Proteomes" id="UP000672657"/>
    </source>
</evidence>
<reference evidence="2 3" key="1">
    <citation type="submission" date="2021-03" db="EMBL/GenBank/DDBJ databases">
        <authorList>
            <person name="Peeters C."/>
        </authorList>
    </citation>
    <scope>NUCLEOTIDE SEQUENCE [LARGE SCALE GENOMIC DNA]</scope>
    <source>
        <strain evidence="2 3">LMG 26411</strain>
    </source>
</reference>